<comment type="subcellular location">
    <subcellularLocation>
        <location evidence="5">Nucleus inner membrane</location>
        <topology evidence="5">Single-pass type II membrane protein</topology>
    </subcellularLocation>
</comment>
<evidence type="ECO:0000256" key="5">
    <source>
        <dbReference type="ARBA" id="ARBA00037816"/>
    </source>
</evidence>
<keyword evidence="8" id="KW-1185">Reference proteome</keyword>
<name>A0A7K5Z1K7_9AVES</name>
<dbReference type="GO" id="GO:0043495">
    <property type="term" value="F:protein-membrane adaptor activity"/>
    <property type="evidence" value="ECO:0007669"/>
    <property type="project" value="TreeGrafter"/>
</dbReference>
<evidence type="ECO:0000256" key="4">
    <source>
        <dbReference type="ARBA" id="ARBA00023136"/>
    </source>
</evidence>
<dbReference type="GO" id="GO:0034993">
    <property type="term" value="C:meiotic nuclear membrane microtubule tethering complex"/>
    <property type="evidence" value="ECO:0007669"/>
    <property type="project" value="TreeGrafter"/>
</dbReference>
<evidence type="ECO:0000259" key="6">
    <source>
        <dbReference type="PROSITE" id="PS51469"/>
    </source>
</evidence>
<dbReference type="AlphaFoldDB" id="A0A7K5Z1K7"/>
<evidence type="ECO:0000256" key="1">
    <source>
        <dbReference type="ARBA" id="ARBA00022692"/>
    </source>
</evidence>
<keyword evidence="3" id="KW-0175">Coiled coil</keyword>
<keyword evidence="2" id="KW-1133">Transmembrane helix</keyword>
<accession>A0A7K5Z1K7</accession>
<organism evidence="7 8">
    <name type="scientific">Pterocles burchelli</name>
    <dbReference type="NCBI Taxonomy" id="2585816"/>
    <lineage>
        <taxon>Eukaryota</taxon>
        <taxon>Metazoa</taxon>
        <taxon>Chordata</taxon>
        <taxon>Craniata</taxon>
        <taxon>Vertebrata</taxon>
        <taxon>Euteleostomi</taxon>
        <taxon>Archelosauria</taxon>
        <taxon>Archosauria</taxon>
        <taxon>Dinosauria</taxon>
        <taxon>Saurischia</taxon>
        <taxon>Theropoda</taxon>
        <taxon>Coelurosauria</taxon>
        <taxon>Aves</taxon>
        <taxon>Neognathae</taxon>
        <taxon>Neoaves</taxon>
        <taxon>Columbimorphae</taxon>
        <taxon>Pterocliformes</taxon>
        <taxon>Pteroclidae</taxon>
        <taxon>Pterocles</taxon>
    </lineage>
</organism>
<evidence type="ECO:0000313" key="8">
    <source>
        <dbReference type="Proteomes" id="UP000522270"/>
    </source>
</evidence>
<dbReference type="Pfam" id="PF07738">
    <property type="entry name" value="Sad1_UNC"/>
    <property type="match status" value="1"/>
</dbReference>
<protein>
    <submittedName>
        <fullName evidence="7">SUN1 protein</fullName>
    </submittedName>
</protein>
<gene>
    <name evidence="7" type="primary">Sun1_3</name>
    <name evidence="7" type="ORF">PTEBUR_R15093</name>
</gene>
<evidence type="ECO:0000256" key="3">
    <source>
        <dbReference type="ARBA" id="ARBA00023054"/>
    </source>
</evidence>
<keyword evidence="1" id="KW-0812">Transmembrane</keyword>
<dbReference type="InterPro" id="IPR012919">
    <property type="entry name" value="SUN_dom"/>
</dbReference>
<evidence type="ECO:0000313" key="7">
    <source>
        <dbReference type="EMBL" id="NWU71415.1"/>
    </source>
</evidence>
<dbReference type="PANTHER" id="PTHR12911:SF23">
    <property type="entry name" value="SUN DOMAIN-CONTAINING PROTEIN 1"/>
    <property type="match status" value="1"/>
</dbReference>
<feature type="non-terminal residue" evidence="7">
    <location>
        <position position="1"/>
    </location>
</feature>
<dbReference type="OrthoDB" id="342281at2759"/>
<dbReference type="EMBL" id="VYZE01001639">
    <property type="protein sequence ID" value="NWU71415.1"/>
    <property type="molecule type" value="Genomic_DNA"/>
</dbReference>
<proteinExistence type="predicted"/>
<dbReference type="Proteomes" id="UP000522270">
    <property type="component" value="Unassembled WGS sequence"/>
</dbReference>
<sequence>LEVFGDHQEDSPESLRQWLSSRFVSKSEVQTLLRDLELRILKDVTPHTSVTNQKRTSDIVTDAVTNGGVSGITEAQARIMVNGALKLYFQDKTGMADFALESGGGSVLSTHSSETYEAKSRLFRVFGIPLWYSSQSPRAVLQPDVYPGNCWTFKGSQGYLVIRLSAKIYPSVFTMEHIAKTLSATGTITSAPSDFSVYLQESQESDFSCTCFCEKLNSDCCVCFFLLREKNEKAFRIVELRTHSNWGHAAYTCLYRFRVHGKPAQ</sequence>
<dbReference type="PROSITE" id="PS51469">
    <property type="entry name" value="SUN"/>
    <property type="match status" value="1"/>
</dbReference>
<dbReference type="Gene3D" id="2.60.120.260">
    <property type="entry name" value="Galactose-binding domain-like"/>
    <property type="match status" value="1"/>
</dbReference>
<dbReference type="GO" id="GO:0005637">
    <property type="term" value="C:nuclear inner membrane"/>
    <property type="evidence" value="ECO:0007669"/>
    <property type="project" value="UniProtKB-SubCell"/>
</dbReference>
<feature type="non-terminal residue" evidence="7">
    <location>
        <position position="265"/>
    </location>
</feature>
<comment type="caution">
    <text evidence="7">The sequence shown here is derived from an EMBL/GenBank/DDBJ whole genome shotgun (WGS) entry which is preliminary data.</text>
</comment>
<reference evidence="7 8" key="1">
    <citation type="submission" date="2019-09" db="EMBL/GenBank/DDBJ databases">
        <title>Bird 10,000 Genomes (B10K) Project - Family phase.</title>
        <authorList>
            <person name="Zhang G."/>
        </authorList>
    </citation>
    <scope>NUCLEOTIDE SEQUENCE [LARGE SCALE GENOMIC DNA]</scope>
    <source>
        <strain evidence="7">B10K-DU-027-49</strain>
        <tissue evidence="7">Muscle</tissue>
    </source>
</reference>
<keyword evidence="4" id="KW-0472">Membrane</keyword>
<dbReference type="PANTHER" id="PTHR12911">
    <property type="entry name" value="SAD1/UNC-84-LIKE PROTEIN-RELATED"/>
    <property type="match status" value="1"/>
</dbReference>
<feature type="domain" description="SUN" evidence="6">
    <location>
        <begin position="104"/>
        <end position="264"/>
    </location>
</feature>
<evidence type="ECO:0000256" key="2">
    <source>
        <dbReference type="ARBA" id="ARBA00022989"/>
    </source>
</evidence>
<dbReference type="FunFam" id="2.60.120.260:FF:000009">
    <property type="entry name" value="SUN domain-containing protein 1 isoform X1"/>
    <property type="match status" value="1"/>
</dbReference>
<dbReference type="InterPro" id="IPR040994">
    <property type="entry name" value="Sun_CC2"/>
</dbReference>
<dbReference type="Pfam" id="PF18580">
    <property type="entry name" value="HTH_SUN2"/>
    <property type="match status" value="1"/>
</dbReference>
<dbReference type="InterPro" id="IPR045119">
    <property type="entry name" value="SUN1-5"/>
</dbReference>